<proteinExistence type="predicted"/>
<evidence type="ECO:0000313" key="1">
    <source>
        <dbReference type="EMBL" id="SHG38664.1"/>
    </source>
</evidence>
<evidence type="ECO:0000313" key="2">
    <source>
        <dbReference type="Proteomes" id="UP000184020"/>
    </source>
</evidence>
<accession>A0A1M5JDL1</accession>
<dbReference type="AlphaFoldDB" id="A0A1M5JDL1"/>
<dbReference type="Proteomes" id="UP000184020">
    <property type="component" value="Unassembled WGS sequence"/>
</dbReference>
<protein>
    <submittedName>
        <fullName evidence="1">Uncharacterized protein</fullName>
    </submittedName>
</protein>
<keyword evidence="2" id="KW-1185">Reference proteome</keyword>
<reference evidence="2" key="1">
    <citation type="submission" date="2016-11" db="EMBL/GenBank/DDBJ databases">
        <authorList>
            <person name="Varghese N."/>
            <person name="Submissions S."/>
        </authorList>
    </citation>
    <scope>NUCLEOTIDE SEQUENCE [LARGE SCALE GENOMIC DNA]</scope>
    <source>
        <strain evidence="2">DSM 17659</strain>
    </source>
</reference>
<gene>
    <name evidence="1" type="ORF">SAMN05444372_105143</name>
</gene>
<sequence>MTFFRDNEKLNKLTVDNRVEIFQPLFVRGSKLNKALLDNILFI</sequence>
<dbReference type="EMBL" id="FQWF01000005">
    <property type="protein sequence ID" value="SHG38664.1"/>
    <property type="molecule type" value="Genomic_DNA"/>
</dbReference>
<organism evidence="1 2">
    <name type="scientific">Flavobacterium micromati</name>
    <dbReference type="NCBI Taxonomy" id="229205"/>
    <lineage>
        <taxon>Bacteria</taxon>
        <taxon>Pseudomonadati</taxon>
        <taxon>Bacteroidota</taxon>
        <taxon>Flavobacteriia</taxon>
        <taxon>Flavobacteriales</taxon>
        <taxon>Flavobacteriaceae</taxon>
        <taxon>Flavobacterium</taxon>
    </lineage>
</organism>
<name>A0A1M5JDL1_9FLAO</name>